<accession>A0ABN9T9F2</accession>
<keyword evidence="3" id="KW-1185">Reference proteome</keyword>
<dbReference type="EMBL" id="CAUYUJ010014473">
    <property type="protein sequence ID" value="CAK0841657.1"/>
    <property type="molecule type" value="Genomic_DNA"/>
</dbReference>
<protein>
    <submittedName>
        <fullName evidence="2">Uncharacterized protein</fullName>
    </submittedName>
</protein>
<feature type="region of interest" description="Disordered" evidence="1">
    <location>
        <begin position="1"/>
        <end position="57"/>
    </location>
</feature>
<organism evidence="2 3">
    <name type="scientific">Prorocentrum cordatum</name>
    <dbReference type="NCBI Taxonomy" id="2364126"/>
    <lineage>
        <taxon>Eukaryota</taxon>
        <taxon>Sar</taxon>
        <taxon>Alveolata</taxon>
        <taxon>Dinophyceae</taxon>
        <taxon>Prorocentrales</taxon>
        <taxon>Prorocentraceae</taxon>
        <taxon>Prorocentrum</taxon>
    </lineage>
</organism>
<gene>
    <name evidence="2" type="ORF">PCOR1329_LOCUS36817</name>
</gene>
<evidence type="ECO:0000313" key="2">
    <source>
        <dbReference type="EMBL" id="CAK0841657.1"/>
    </source>
</evidence>
<proteinExistence type="predicted"/>
<feature type="compositionally biased region" description="Polar residues" evidence="1">
    <location>
        <begin position="1"/>
        <end position="11"/>
    </location>
</feature>
<evidence type="ECO:0000313" key="3">
    <source>
        <dbReference type="Proteomes" id="UP001189429"/>
    </source>
</evidence>
<name>A0ABN9T9F2_9DINO</name>
<reference evidence="2" key="1">
    <citation type="submission" date="2023-10" db="EMBL/GenBank/DDBJ databases">
        <authorList>
            <person name="Chen Y."/>
            <person name="Shah S."/>
            <person name="Dougan E. K."/>
            <person name="Thang M."/>
            <person name="Chan C."/>
        </authorList>
    </citation>
    <scope>NUCLEOTIDE SEQUENCE [LARGE SCALE GENOMIC DNA]</scope>
</reference>
<comment type="caution">
    <text evidence="2">The sequence shown here is derived from an EMBL/GenBank/DDBJ whole genome shotgun (WGS) entry which is preliminary data.</text>
</comment>
<sequence>MRFTASSTTAPPAQHPPGGGVQGQLRGRRQGEYREGARSYPRLGGKKDQPEGNVTLEGKQKELKGIVDPILTKLETTLEQRIADDLEAGAWREVDLALRALVCALSVLQALQKARSSEG</sequence>
<evidence type="ECO:0000256" key="1">
    <source>
        <dbReference type="SAM" id="MobiDB-lite"/>
    </source>
</evidence>
<dbReference type="Proteomes" id="UP001189429">
    <property type="component" value="Unassembled WGS sequence"/>
</dbReference>